<dbReference type="Proteomes" id="UP001064632">
    <property type="component" value="Chromosome"/>
</dbReference>
<evidence type="ECO:0000313" key="2">
    <source>
        <dbReference type="Proteomes" id="UP001064632"/>
    </source>
</evidence>
<dbReference type="RefSeq" id="WP_261695498.1">
    <property type="nucleotide sequence ID" value="NZ_CP104694.1"/>
</dbReference>
<name>A0ABY6BES3_9GAMM</name>
<organism evidence="1 2">
    <name type="scientific">Tahibacter amnicola</name>
    <dbReference type="NCBI Taxonomy" id="2976241"/>
    <lineage>
        <taxon>Bacteria</taxon>
        <taxon>Pseudomonadati</taxon>
        <taxon>Pseudomonadota</taxon>
        <taxon>Gammaproteobacteria</taxon>
        <taxon>Lysobacterales</taxon>
        <taxon>Rhodanobacteraceae</taxon>
        <taxon>Tahibacter</taxon>
    </lineage>
</organism>
<keyword evidence="2" id="KW-1185">Reference proteome</keyword>
<dbReference type="EMBL" id="CP104694">
    <property type="protein sequence ID" value="UXI68539.1"/>
    <property type="molecule type" value="Genomic_DNA"/>
</dbReference>
<accession>A0ABY6BES3</accession>
<dbReference type="InterPro" id="IPR016024">
    <property type="entry name" value="ARM-type_fold"/>
</dbReference>
<protein>
    <submittedName>
        <fullName evidence="1">HEAT repeat domain-containing protein</fullName>
    </submittedName>
</protein>
<dbReference type="SUPFAM" id="SSF48371">
    <property type="entry name" value="ARM repeat"/>
    <property type="match status" value="1"/>
</dbReference>
<evidence type="ECO:0000313" key="1">
    <source>
        <dbReference type="EMBL" id="UXI68539.1"/>
    </source>
</evidence>
<sequence length="154" mass="17003">MDPIEGSVLQGFPQPEWNRQDSISAAIVAAHSVKDGEEIRTAARKLLGTVANDHRGTYYPVILPVLPIFERVLESDNGIAKQIVLGTLGNIVDCFQPEDGYEEFLMPDGKTIRLHDEFMRVVKGMIPLIKRISHESTVAGAMAREILSDFAEGN</sequence>
<gene>
    <name evidence="1" type="ORF">N4264_02470</name>
</gene>
<reference evidence="1" key="1">
    <citation type="submission" date="2022-09" db="EMBL/GenBank/DDBJ databases">
        <title>Tahibacter sp. nov., isolated from a fresh water.</title>
        <authorList>
            <person name="Baek J.H."/>
            <person name="Lee J.K."/>
            <person name="Kim J.M."/>
            <person name="Jeon C.O."/>
        </authorList>
    </citation>
    <scope>NUCLEOTIDE SEQUENCE</scope>
    <source>
        <strain evidence="1">W38</strain>
    </source>
</reference>
<proteinExistence type="predicted"/>